<dbReference type="Pfam" id="PF00126">
    <property type="entry name" value="HTH_1"/>
    <property type="match status" value="1"/>
</dbReference>
<comment type="caution">
    <text evidence="6">The sequence shown here is derived from an EMBL/GenBank/DDBJ whole genome shotgun (WGS) entry which is preliminary data.</text>
</comment>
<dbReference type="FunFam" id="1.10.10.10:FF:000001">
    <property type="entry name" value="LysR family transcriptional regulator"/>
    <property type="match status" value="1"/>
</dbReference>
<organism evidence="6 7">
    <name type="scientific">Blastopirellula marina</name>
    <dbReference type="NCBI Taxonomy" id="124"/>
    <lineage>
        <taxon>Bacteria</taxon>
        <taxon>Pseudomonadati</taxon>
        <taxon>Planctomycetota</taxon>
        <taxon>Planctomycetia</taxon>
        <taxon>Pirellulales</taxon>
        <taxon>Pirellulaceae</taxon>
        <taxon>Blastopirellula</taxon>
    </lineage>
</organism>
<evidence type="ECO:0000259" key="5">
    <source>
        <dbReference type="PROSITE" id="PS50931"/>
    </source>
</evidence>
<dbReference type="Gene3D" id="1.10.10.10">
    <property type="entry name" value="Winged helix-like DNA-binding domain superfamily/Winged helix DNA-binding domain"/>
    <property type="match status" value="1"/>
</dbReference>
<evidence type="ECO:0000256" key="4">
    <source>
        <dbReference type="ARBA" id="ARBA00023163"/>
    </source>
</evidence>
<dbReference type="SUPFAM" id="SSF46785">
    <property type="entry name" value="Winged helix' DNA-binding domain"/>
    <property type="match status" value="1"/>
</dbReference>
<dbReference type="InterPro" id="IPR036388">
    <property type="entry name" value="WH-like_DNA-bd_sf"/>
</dbReference>
<dbReference type="InterPro" id="IPR036390">
    <property type="entry name" value="WH_DNA-bd_sf"/>
</dbReference>
<keyword evidence="2" id="KW-0805">Transcription regulation</keyword>
<feature type="domain" description="HTH lysR-type" evidence="5">
    <location>
        <begin position="1"/>
        <end position="58"/>
    </location>
</feature>
<dbReference type="CDD" id="cd08414">
    <property type="entry name" value="PBP2_LTTR_aromatics_like"/>
    <property type="match status" value="1"/>
</dbReference>
<evidence type="ECO:0000256" key="3">
    <source>
        <dbReference type="ARBA" id="ARBA00023125"/>
    </source>
</evidence>
<evidence type="ECO:0000256" key="1">
    <source>
        <dbReference type="ARBA" id="ARBA00009437"/>
    </source>
</evidence>
<keyword evidence="4" id="KW-0804">Transcription</keyword>
<dbReference type="Proteomes" id="UP000238322">
    <property type="component" value="Unassembled WGS sequence"/>
</dbReference>
<gene>
    <name evidence="6" type="ORF">C5Y83_26535</name>
</gene>
<dbReference type="PANTHER" id="PTHR30346:SF28">
    <property type="entry name" value="HTH-TYPE TRANSCRIPTIONAL REGULATOR CYNR"/>
    <property type="match status" value="1"/>
</dbReference>
<evidence type="ECO:0000313" key="7">
    <source>
        <dbReference type="Proteomes" id="UP000238322"/>
    </source>
</evidence>
<evidence type="ECO:0000313" key="6">
    <source>
        <dbReference type="EMBL" id="PQO29616.1"/>
    </source>
</evidence>
<dbReference type="GO" id="GO:0003677">
    <property type="term" value="F:DNA binding"/>
    <property type="evidence" value="ECO:0007669"/>
    <property type="project" value="UniProtKB-KW"/>
</dbReference>
<name>A0A2S8FBS2_9BACT</name>
<dbReference type="PANTHER" id="PTHR30346">
    <property type="entry name" value="TRANSCRIPTIONAL DUAL REGULATOR HCAR-RELATED"/>
    <property type="match status" value="1"/>
</dbReference>
<dbReference type="InterPro" id="IPR000847">
    <property type="entry name" value="LysR_HTH_N"/>
</dbReference>
<comment type="similarity">
    <text evidence="1">Belongs to the LysR transcriptional regulatory family.</text>
</comment>
<dbReference type="OrthoDB" id="9803735at2"/>
<dbReference type="InterPro" id="IPR005119">
    <property type="entry name" value="LysR_subst-bd"/>
</dbReference>
<protein>
    <submittedName>
        <fullName evidence="6">LysR family transcriptional regulator</fullName>
    </submittedName>
</protein>
<dbReference type="Gene3D" id="3.40.190.10">
    <property type="entry name" value="Periplasmic binding protein-like II"/>
    <property type="match status" value="2"/>
</dbReference>
<accession>A0A2S8FBS2</accession>
<dbReference type="AlphaFoldDB" id="A0A2S8FBS2"/>
<proteinExistence type="inferred from homology"/>
<dbReference type="Pfam" id="PF03466">
    <property type="entry name" value="LysR_substrate"/>
    <property type="match status" value="1"/>
</dbReference>
<reference evidence="6 7" key="1">
    <citation type="submission" date="2018-02" db="EMBL/GenBank/DDBJ databases">
        <title>Comparative genomes isolates from brazilian mangrove.</title>
        <authorList>
            <person name="Araujo J.E."/>
            <person name="Taketani R.G."/>
            <person name="Silva M.C.P."/>
            <person name="Loureco M.V."/>
            <person name="Andreote F.D."/>
        </authorList>
    </citation>
    <scope>NUCLEOTIDE SEQUENCE [LARGE SCALE GENOMIC DNA]</scope>
    <source>
        <strain evidence="6 7">Hex-1 MGV</strain>
    </source>
</reference>
<dbReference type="PROSITE" id="PS50931">
    <property type="entry name" value="HTH_LYSR"/>
    <property type="match status" value="1"/>
</dbReference>
<sequence>MELRHLSYFVAVATQLNFTRAADSLLVSQSALSKQIADLEREVGTPLLERNKRVVRLTPAGRVFFEDAQVILERADAAKERATRVARGEEGELSIGFFSAPVIGFLPDLIREYRTEHPQVKLHMKELTPDKQLTAFAKEDIDVGFTRPLPPGYPELSTETLFHERWVAVVSKSHCLAGRRRIRLSDLACDSFVLLERRVAIGLHDHVISACQKDGFSPAVTQTPELMTTVLTLVAAEQGVSVVPEGVRNLQNQQVVFLPISPGLDPFPLIICWRTRDTSPLTEAFRKLVCRRMSQIVKSGSPDEVD</sequence>
<dbReference type="PRINTS" id="PR00039">
    <property type="entry name" value="HTHLYSR"/>
</dbReference>
<dbReference type="GO" id="GO:0003700">
    <property type="term" value="F:DNA-binding transcription factor activity"/>
    <property type="evidence" value="ECO:0007669"/>
    <property type="project" value="InterPro"/>
</dbReference>
<evidence type="ECO:0000256" key="2">
    <source>
        <dbReference type="ARBA" id="ARBA00023015"/>
    </source>
</evidence>
<keyword evidence="3" id="KW-0238">DNA-binding</keyword>
<dbReference type="GO" id="GO:0032993">
    <property type="term" value="C:protein-DNA complex"/>
    <property type="evidence" value="ECO:0007669"/>
    <property type="project" value="TreeGrafter"/>
</dbReference>
<dbReference type="EMBL" id="PUHY01000015">
    <property type="protein sequence ID" value="PQO29616.1"/>
    <property type="molecule type" value="Genomic_DNA"/>
</dbReference>
<dbReference type="RefSeq" id="WP_105332810.1">
    <property type="nucleotide sequence ID" value="NZ_PUHY01000015.1"/>
</dbReference>
<dbReference type="SUPFAM" id="SSF53850">
    <property type="entry name" value="Periplasmic binding protein-like II"/>
    <property type="match status" value="1"/>
</dbReference>